<name>A0A644UFQ8_9ZZZZ</name>
<protein>
    <recommendedName>
        <fullName evidence="1">VapC9 PIN-like domain-containing protein</fullName>
    </recommendedName>
</protein>
<evidence type="ECO:0000259" key="1">
    <source>
        <dbReference type="Pfam" id="PF18477"/>
    </source>
</evidence>
<proteinExistence type="predicted"/>
<sequence>MAFDRHGSSDRVTVILDTNALMMPAQFNVDLFEGLRELLGAYDALVPAEVVYELRGLSTGRGKDAAAARFGLTAAARCTTLSELPEDISVDDKVIRSAEMFNGIVVTNDRELRNRLIQRRIPVVVLRSRCKLELIGK</sequence>
<dbReference type="SUPFAM" id="SSF88723">
    <property type="entry name" value="PIN domain-like"/>
    <property type="match status" value="1"/>
</dbReference>
<dbReference type="InterPro" id="IPR029060">
    <property type="entry name" value="PIN-like_dom_sf"/>
</dbReference>
<dbReference type="AlphaFoldDB" id="A0A644UFQ8"/>
<dbReference type="CDD" id="cd09879">
    <property type="entry name" value="PIN_VapC_AF0591-like"/>
    <property type="match status" value="1"/>
</dbReference>
<gene>
    <name evidence="2" type="ORF">SDC9_23578</name>
</gene>
<dbReference type="InterPro" id="IPR041120">
    <property type="entry name" value="PIN_9"/>
</dbReference>
<dbReference type="Pfam" id="PF18477">
    <property type="entry name" value="PIN_9"/>
    <property type="match status" value="1"/>
</dbReference>
<evidence type="ECO:0000313" key="2">
    <source>
        <dbReference type="EMBL" id="MPL77721.1"/>
    </source>
</evidence>
<feature type="domain" description="VapC9 PIN-like" evidence="1">
    <location>
        <begin position="14"/>
        <end position="129"/>
    </location>
</feature>
<dbReference type="EMBL" id="VSSQ01000109">
    <property type="protein sequence ID" value="MPL77721.1"/>
    <property type="molecule type" value="Genomic_DNA"/>
</dbReference>
<dbReference type="Gene3D" id="3.40.50.1010">
    <property type="entry name" value="5'-nuclease"/>
    <property type="match status" value="1"/>
</dbReference>
<accession>A0A644UFQ8</accession>
<organism evidence="2">
    <name type="scientific">bioreactor metagenome</name>
    <dbReference type="NCBI Taxonomy" id="1076179"/>
    <lineage>
        <taxon>unclassified sequences</taxon>
        <taxon>metagenomes</taxon>
        <taxon>ecological metagenomes</taxon>
    </lineage>
</organism>
<reference evidence="2" key="1">
    <citation type="submission" date="2019-08" db="EMBL/GenBank/DDBJ databases">
        <authorList>
            <person name="Kucharzyk K."/>
            <person name="Murdoch R.W."/>
            <person name="Higgins S."/>
            <person name="Loffler F."/>
        </authorList>
    </citation>
    <scope>NUCLEOTIDE SEQUENCE</scope>
</reference>
<comment type="caution">
    <text evidence="2">The sequence shown here is derived from an EMBL/GenBank/DDBJ whole genome shotgun (WGS) entry which is preliminary data.</text>
</comment>